<evidence type="ECO:0000259" key="10">
    <source>
        <dbReference type="Pfam" id="PF07568"/>
    </source>
</evidence>
<evidence type="ECO:0000259" key="9">
    <source>
        <dbReference type="Pfam" id="PF02518"/>
    </source>
</evidence>
<evidence type="ECO:0000256" key="5">
    <source>
        <dbReference type="ARBA" id="ARBA00022741"/>
    </source>
</evidence>
<dbReference type="Pfam" id="PF02518">
    <property type="entry name" value="HATPase_c"/>
    <property type="match status" value="1"/>
</dbReference>
<feature type="transmembrane region" description="Helical" evidence="8">
    <location>
        <begin position="12"/>
        <end position="30"/>
    </location>
</feature>
<keyword evidence="12" id="KW-1185">Reference proteome</keyword>
<dbReference type="InterPro" id="IPR036890">
    <property type="entry name" value="HATPase_C_sf"/>
</dbReference>
<keyword evidence="4" id="KW-0808">Transferase</keyword>
<dbReference type="GO" id="GO:0005524">
    <property type="term" value="F:ATP binding"/>
    <property type="evidence" value="ECO:0007669"/>
    <property type="project" value="UniProtKB-KW"/>
</dbReference>
<feature type="domain" description="Signal transduction histidine kinase subgroup 2 dimerisation and phosphoacceptor" evidence="10">
    <location>
        <begin position="302"/>
        <end position="376"/>
    </location>
</feature>
<comment type="caution">
    <text evidence="11">The sequence shown here is derived from an EMBL/GenBank/DDBJ whole genome shotgun (WGS) entry which is preliminary data.</text>
</comment>
<organism evidence="11 12">
    <name type="scientific">Acidiluteibacter ferrifornacis</name>
    <dbReference type="NCBI Taxonomy" id="2692424"/>
    <lineage>
        <taxon>Bacteria</taxon>
        <taxon>Pseudomonadati</taxon>
        <taxon>Bacteroidota</taxon>
        <taxon>Flavobacteriia</taxon>
        <taxon>Flavobacteriales</taxon>
        <taxon>Cryomorphaceae</taxon>
        <taxon>Acidiluteibacter</taxon>
    </lineage>
</organism>
<feature type="transmembrane region" description="Helical" evidence="8">
    <location>
        <begin position="249"/>
        <end position="271"/>
    </location>
</feature>
<evidence type="ECO:0000256" key="6">
    <source>
        <dbReference type="ARBA" id="ARBA00022777"/>
    </source>
</evidence>
<dbReference type="InterPro" id="IPR003594">
    <property type="entry name" value="HATPase_dom"/>
</dbReference>
<feature type="domain" description="Histidine kinase/HSP90-like ATPase" evidence="9">
    <location>
        <begin position="401"/>
        <end position="493"/>
    </location>
</feature>
<keyword evidence="3" id="KW-0597">Phosphoprotein</keyword>
<dbReference type="PANTHER" id="PTHR41523:SF8">
    <property type="entry name" value="ETHYLENE RESPONSE SENSOR PROTEIN"/>
    <property type="match status" value="1"/>
</dbReference>
<dbReference type="PANTHER" id="PTHR41523">
    <property type="entry name" value="TWO-COMPONENT SYSTEM SENSOR PROTEIN"/>
    <property type="match status" value="1"/>
</dbReference>
<evidence type="ECO:0000256" key="2">
    <source>
        <dbReference type="ARBA" id="ARBA00012438"/>
    </source>
</evidence>
<proteinExistence type="predicted"/>
<dbReference type="RefSeq" id="WP_160633866.1">
    <property type="nucleotide sequence ID" value="NZ_WWNE01000012.1"/>
</dbReference>
<feature type="transmembrane region" description="Helical" evidence="8">
    <location>
        <begin position="149"/>
        <end position="169"/>
    </location>
</feature>
<evidence type="ECO:0000313" key="12">
    <source>
        <dbReference type="Proteomes" id="UP000470771"/>
    </source>
</evidence>
<dbReference type="Gene3D" id="3.30.450.20">
    <property type="entry name" value="PAS domain"/>
    <property type="match status" value="1"/>
</dbReference>
<gene>
    <name evidence="11" type="ORF">GQN54_12360</name>
</gene>
<dbReference type="Proteomes" id="UP000470771">
    <property type="component" value="Unassembled WGS sequence"/>
</dbReference>
<name>A0A6N9NM11_9FLAO</name>
<feature type="transmembrane region" description="Helical" evidence="8">
    <location>
        <begin position="217"/>
        <end position="237"/>
    </location>
</feature>
<dbReference type="AlphaFoldDB" id="A0A6N9NM11"/>
<keyword evidence="8" id="KW-0472">Membrane</keyword>
<evidence type="ECO:0000256" key="7">
    <source>
        <dbReference type="ARBA" id="ARBA00022840"/>
    </source>
</evidence>
<feature type="transmembrane region" description="Helical" evidence="8">
    <location>
        <begin position="42"/>
        <end position="61"/>
    </location>
</feature>
<accession>A0A6N9NM11</accession>
<dbReference type="EC" id="2.7.13.3" evidence="2"/>
<dbReference type="Pfam" id="PF07568">
    <property type="entry name" value="HisKA_2"/>
    <property type="match status" value="1"/>
</dbReference>
<sequence length="502" mass="56933">MVRNSTIRIEKALLLFSFLLSSLALVGWIFNIPLLVRYIPEAPTIKFNTAFLAFLIVLIIYTENKKNSIYKAISFLFVGIVLIISTLSLIEYYLPINLTIDNYFILDTISLHISGRMSPSTSISFILLSFGIICARFNGQNINKLCTGIFFIVFTIASASLIAYFLYIPINHRGIFFQTMSLPSTILFLSLSLLLMFKNPNISFSSIMNFHRVGSKLFWKIIPIVTILPILFSYILLYFSNEVKVNMDFGIAICTNIFILLSTGHLIYLSVQLNQSERERLSLQKEISILKENEIRKTLLKETHHRVKNNFQIINSVLGLQSNKSKNMELRMVLSDCQNRIRAIAALHESIYVNGNFEEVKLSYFLNNIVSSLVNMHSESDSVHVDISIPDIDLNMKYAMPLGLIINEIVTNSLKHAFFKQTNKRISVKLNNTGNDTFSLIISDNGIGCAEMANELLNPTSMGSELISIFTEQLNGKINVENKDGLTYYLSFKTNKVNLKIA</sequence>
<evidence type="ECO:0000313" key="11">
    <source>
        <dbReference type="EMBL" id="NBG66912.1"/>
    </source>
</evidence>
<keyword evidence="8" id="KW-0812">Transmembrane</keyword>
<comment type="catalytic activity">
    <reaction evidence="1">
        <text>ATP + protein L-histidine = ADP + protein N-phospho-L-histidine.</text>
        <dbReference type="EC" id="2.7.13.3"/>
    </reaction>
</comment>
<keyword evidence="6" id="KW-0418">Kinase</keyword>
<keyword evidence="5" id="KW-0547">Nucleotide-binding</keyword>
<feature type="transmembrane region" description="Helical" evidence="8">
    <location>
        <begin position="175"/>
        <end position="197"/>
    </location>
</feature>
<dbReference type="EMBL" id="WWNE01000012">
    <property type="protein sequence ID" value="NBG66912.1"/>
    <property type="molecule type" value="Genomic_DNA"/>
</dbReference>
<dbReference type="Gene3D" id="3.30.565.10">
    <property type="entry name" value="Histidine kinase-like ATPase, C-terminal domain"/>
    <property type="match status" value="1"/>
</dbReference>
<reference evidence="11 12" key="1">
    <citation type="submission" date="2019-12" db="EMBL/GenBank/DDBJ databases">
        <authorList>
            <person name="Zhao J."/>
        </authorList>
    </citation>
    <scope>NUCLEOTIDE SEQUENCE [LARGE SCALE GENOMIC DNA]</scope>
    <source>
        <strain evidence="11 12">S-15</strain>
    </source>
</reference>
<evidence type="ECO:0000256" key="8">
    <source>
        <dbReference type="SAM" id="Phobius"/>
    </source>
</evidence>
<protein>
    <recommendedName>
        <fullName evidence="2">histidine kinase</fullName>
        <ecNumber evidence="2">2.7.13.3</ecNumber>
    </recommendedName>
</protein>
<evidence type="ECO:0000256" key="3">
    <source>
        <dbReference type="ARBA" id="ARBA00022553"/>
    </source>
</evidence>
<feature type="transmembrane region" description="Helical" evidence="8">
    <location>
        <begin position="73"/>
        <end position="94"/>
    </location>
</feature>
<feature type="transmembrane region" description="Helical" evidence="8">
    <location>
        <begin position="120"/>
        <end position="137"/>
    </location>
</feature>
<keyword evidence="8" id="KW-1133">Transmembrane helix</keyword>
<dbReference type="InterPro" id="IPR011495">
    <property type="entry name" value="Sig_transdc_His_kin_sub2_dim/P"/>
</dbReference>
<evidence type="ECO:0000256" key="4">
    <source>
        <dbReference type="ARBA" id="ARBA00022679"/>
    </source>
</evidence>
<dbReference type="GO" id="GO:0004673">
    <property type="term" value="F:protein histidine kinase activity"/>
    <property type="evidence" value="ECO:0007669"/>
    <property type="project" value="UniProtKB-EC"/>
</dbReference>
<evidence type="ECO:0000256" key="1">
    <source>
        <dbReference type="ARBA" id="ARBA00000085"/>
    </source>
</evidence>
<dbReference type="SUPFAM" id="SSF55874">
    <property type="entry name" value="ATPase domain of HSP90 chaperone/DNA topoisomerase II/histidine kinase"/>
    <property type="match status" value="1"/>
</dbReference>
<keyword evidence="7" id="KW-0067">ATP-binding</keyword>